<evidence type="ECO:0000313" key="2">
    <source>
        <dbReference type="EMBL" id="AFK59682.1"/>
    </source>
</evidence>
<organism evidence="2 3">
    <name type="scientific">Enterococcus faecium (strain ATCC BAA-472 / TX0016 / DO)</name>
    <dbReference type="NCBI Taxonomy" id="333849"/>
    <lineage>
        <taxon>Bacteria</taxon>
        <taxon>Bacillati</taxon>
        <taxon>Bacillota</taxon>
        <taxon>Bacilli</taxon>
        <taxon>Lactobacillales</taxon>
        <taxon>Enterococcaceae</taxon>
        <taxon>Enterococcus</taxon>
    </lineage>
</organism>
<sequence length="101" mass="11696">MRSAAYGNQRRKNRLALFNDEQQEIGEMTWSDAGPDIMIIDHTFVDPAYRGQKLAEKLVYTGVELARRDGKKIIPLCPYAKKEFEKKPEYQTSYVSHKNNS</sequence>
<reference evidence="2 3" key="1">
    <citation type="journal article" date="2012" name="BMC Microbiol.">
        <title>Complete genome sequence of Enterococcus faecium strain TX16 and comparative genomic analysis of Enterococcus faecium genomes.</title>
        <authorList>
            <person name="Qin X."/>
            <person name="Galloway-Pena J.R."/>
            <person name="Sillanpaa J."/>
            <person name="Hyeob Roh J."/>
            <person name="Nallapareddy S.R."/>
            <person name="Chowdhury S."/>
            <person name="Bourgogne A."/>
            <person name="Choudhury T."/>
            <person name="Munzy D.M."/>
            <person name="Buhay C.J."/>
            <person name="Ding Y."/>
            <person name="Dugan-Rocha S."/>
            <person name="Liu W."/>
            <person name="Kovar C."/>
            <person name="Sodergren E."/>
            <person name="Highlander S."/>
            <person name="Petrosino J.F."/>
            <person name="Worley K.C."/>
            <person name="Gibbs R.A."/>
            <person name="Weinstock G.M."/>
            <person name="Murray B.E."/>
        </authorList>
    </citation>
    <scope>NUCLEOTIDE SEQUENCE [LARGE SCALE GENOMIC DNA]</scope>
    <source>
        <strain evidence="3">ATCC BAA-472 / TX0016 / DO</strain>
    </source>
</reference>
<dbReference type="PANTHER" id="PTHR31435:SF10">
    <property type="entry name" value="BSR4717 PROTEIN"/>
    <property type="match status" value="1"/>
</dbReference>
<name>Q3XX13_ENTFD</name>
<gene>
    <name evidence="2" type="ORF">HMPREF0351_12058</name>
</gene>
<dbReference type="SUPFAM" id="SSF55729">
    <property type="entry name" value="Acyl-CoA N-acyltransferases (Nat)"/>
    <property type="match status" value="1"/>
</dbReference>
<dbReference type="InterPro" id="IPR031165">
    <property type="entry name" value="GNAT_YJDJ"/>
</dbReference>
<dbReference type="EMBL" id="CP003583">
    <property type="protein sequence ID" value="AFK59682.1"/>
    <property type="molecule type" value="Genomic_DNA"/>
</dbReference>
<keyword evidence="3" id="KW-1185">Reference proteome</keyword>
<dbReference type="InterPro" id="IPR016181">
    <property type="entry name" value="Acyl_CoA_acyltransferase"/>
</dbReference>
<evidence type="ECO:0000313" key="3">
    <source>
        <dbReference type="Proteomes" id="UP000005269"/>
    </source>
</evidence>
<feature type="domain" description="N-acetyltransferase" evidence="1">
    <location>
        <begin position="7"/>
        <end position="95"/>
    </location>
</feature>
<accession>Q3XX13</accession>
<dbReference type="Pfam" id="PF14542">
    <property type="entry name" value="Acetyltransf_CG"/>
    <property type="match status" value="1"/>
</dbReference>
<dbReference type="AlphaFoldDB" id="Q3XX13"/>
<dbReference type="InterPro" id="IPR045057">
    <property type="entry name" value="Gcn5-rel_NAT"/>
</dbReference>
<dbReference type="PANTHER" id="PTHR31435">
    <property type="entry name" value="PROTEIN NATD1"/>
    <property type="match status" value="1"/>
</dbReference>
<protein>
    <submittedName>
        <fullName evidence="2">Acetyltransferase</fullName>
    </submittedName>
</protein>
<dbReference type="GO" id="GO:0016740">
    <property type="term" value="F:transferase activity"/>
    <property type="evidence" value="ECO:0007669"/>
    <property type="project" value="UniProtKB-KW"/>
</dbReference>
<proteinExistence type="predicted"/>
<dbReference type="CDD" id="cd04301">
    <property type="entry name" value="NAT_SF"/>
    <property type="match status" value="1"/>
</dbReference>
<evidence type="ECO:0000259" key="1">
    <source>
        <dbReference type="PROSITE" id="PS51729"/>
    </source>
</evidence>
<dbReference type="PROSITE" id="PS51729">
    <property type="entry name" value="GNAT_YJDJ"/>
    <property type="match status" value="1"/>
</dbReference>
<keyword evidence="2" id="KW-0808">Transferase</keyword>
<dbReference type="KEGG" id="efu:HMPREF0351_12058"/>
<dbReference type="Proteomes" id="UP000005269">
    <property type="component" value="Chromosome"/>
</dbReference>
<dbReference type="HOGENOM" id="CLU_132888_2_2_9"/>
<dbReference type="Gene3D" id="3.40.630.30">
    <property type="match status" value="1"/>
</dbReference>